<dbReference type="PANTHER" id="PTHR22945:SF40">
    <property type="entry name" value="SERPENTINE RECEPTOR, CLASS D (DELTA)-RELATED"/>
    <property type="match status" value="1"/>
</dbReference>
<evidence type="ECO:0008006" key="9">
    <source>
        <dbReference type="Google" id="ProtNLM"/>
    </source>
</evidence>
<evidence type="ECO:0000256" key="5">
    <source>
        <dbReference type="ARBA" id="ARBA00023136"/>
    </source>
</evidence>
<feature type="transmembrane region" description="Helical" evidence="6">
    <location>
        <begin position="149"/>
        <end position="174"/>
    </location>
</feature>
<evidence type="ECO:0000256" key="4">
    <source>
        <dbReference type="ARBA" id="ARBA00022989"/>
    </source>
</evidence>
<evidence type="ECO:0000313" key="8">
    <source>
        <dbReference type="Proteomes" id="UP001620626"/>
    </source>
</evidence>
<keyword evidence="8" id="KW-1185">Reference proteome</keyword>
<reference evidence="7 8" key="1">
    <citation type="submission" date="2024-10" db="EMBL/GenBank/DDBJ databases">
        <authorList>
            <person name="Kim D."/>
        </authorList>
    </citation>
    <scope>NUCLEOTIDE SEQUENCE [LARGE SCALE GENOMIC DNA]</scope>
    <source>
        <strain evidence="7">BH-2024</strain>
    </source>
</reference>
<organism evidence="7 8">
    <name type="scientific">Heterodera trifolii</name>
    <dbReference type="NCBI Taxonomy" id="157864"/>
    <lineage>
        <taxon>Eukaryota</taxon>
        <taxon>Metazoa</taxon>
        <taxon>Ecdysozoa</taxon>
        <taxon>Nematoda</taxon>
        <taxon>Chromadorea</taxon>
        <taxon>Rhabditida</taxon>
        <taxon>Tylenchina</taxon>
        <taxon>Tylenchomorpha</taxon>
        <taxon>Tylenchoidea</taxon>
        <taxon>Heteroderidae</taxon>
        <taxon>Heteroderinae</taxon>
        <taxon>Heterodera</taxon>
    </lineage>
</organism>
<evidence type="ECO:0000313" key="7">
    <source>
        <dbReference type="EMBL" id="KAL3069055.1"/>
    </source>
</evidence>
<dbReference type="SUPFAM" id="SSF81321">
    <property type="entry name" value="Family A G protein-coupled receptor-like"/>
    <property type="match status" value="1"/>
</dbReference>
<keyword evidence="5 6" id="KW-0472">Membrane</keyword>
<dbReference type="PANTHER" id="PTHR22945">
    <property type="entry name" value="SERPENTINE RECEPTOR, CLASS D DELTA"/>
    <property type="match status" value="1"/>
</dbReference>
<evidence type="ECO:0000256" key="6">
    <source>
        <dbReference type="SAM" id="Phobius"/>
    </source>
</evidence>
<feature type="transmembrane region" description="Helical" evidence="6">
    <location>
        <begin position="107"/>
        <end position="128"/>
    </location>
</feature>
<dbReference type="EMBL" id="JBICBT010001397">
    <property type="protein sequence ID" value="KAL3069055.1"/>
    <property type="molecule type" value="Genomic_DNA"/>
</dbReference>
<dbReference type="GO" id="GO:0016020">
    <property type="term" value="C:membrane"/>
    <property type="evidence" value="ECO:0007669"/>
    <property type="project" value="UniProtKB-SubCell"/>
</dbReference>
<dbReference type="Proteomes" id="UP001620626">
    <property type="component" value="Unassembled WGS sequence"/>
</dbReference>
<keyword evidence="4 6" id="KW-1133">Transmembrane helix</keyword>
<dbReference type="Gene3D" id="1.20.1070.10">
    <property type="entry name" value="Rhodopsin 7-helix transmembrane proteins"/>
    <property type="match status" value="1"/>
</dbReference>
<evidence type="ECO:0000256" key="2">
    <source>
        <dbReference type="ARBA" id="ARBA00009166"/>
    </source>
</evidence>
<dbReference type="AlphaFoldDB" id="A0ABD2HW54"/>
<dbReference type="InterPro" id="IPR050920">
    <property type="entry name" value="Nematode_rcpt-like_delta"/>
</dbReference>
<gene>
    <name evidence="7" type="ORF">niasHT_034285</name>
</gene>
<proteinExistence type="inferred from homology"/>
<protein>
    <recommendedName>
        <fullName evidence="9">G-protein coupled receptors family 1 profile domain-containing protein</fullName>
    </recommendedName>
</protein>
<feature type="transmembrane region" description="Helical" evidence="6">
    <location>
        <begin position="267"/>
        <end position="289"/>
    </location>
</feature>
<feature type="transmembrane region" description="Helical" evidence="6">
    <location>
        <begin position="26"/>
        <end position="47"/>
    </location>
</feature>
<keyword evidence="3 6" id="KW-0812">Transmembrane</keyword>
<dbReference type="Pfam" id="PF10317">
    <property type="entry name" value="7TM_GPCR_Srd"/>
    <property type="match status" value="1"/>
</dbReference>
<feature type="transmembrane region" description="Helical" evidence="6">
    <location>
        <begin position="59"/>
        <end position="78"/>
    </location>
</feature>
<comment type="subcellular location">
    <subcellularLocation>
        <location evidence="1">Membrane</location>
        <topology evidence="1">Multi-pass membrane protein</topology>
    </subcellularLocation>
</comment>
<accession>A0ABD2HW54</accession>
<evidence type="ECO:0000256" key="1">
    <source>
        <dbReference type="ARBA" id="ARBA00004141"/>
    </source>
</evidence>
<comment type="similarity">
    <text evidence="2">Belongs to the nematode receptor-like protein srd family.</text>
</comment>
<feature type="transmembrane region" description="Helical" evidence="6">
    <location>
        <begin position="212"/>
        <end position="234"/>
    </location>
</feature>
<name>A0ABD2HW54_9BILA</name>
<comment type="caution">
    <text evidence="7">The sequence shown here is derived from an EMBL/GenBank/DDBJ whole genome shotgun (WGS) entry which is preliminary data.</text>
</comment>
<evidence type="ECO:0000256" key="3">
    <source>
        <dbReference type="ARBA" id="ARBA00022692"/>
    </source>
</evidence>
<dbReference type="InterPro" id="IPR019421">
    <property type="entry name" value="7TM_GPCR_serpentine_rcpt_Srd"/>
</dbReference>
<feature type="transmembrane region" description="Helical" evidence="6">
    <location>
        <begin position="309"/>
        <end position="329"/>
    </location>
</feature>
<sequence length="349" mass="40747">MNFFPYKNSEKTSWFVMSTVGFIEYLLAWLGFAFGIPLNVILIRLIVRHTPKPMRIYSKILLQTCVTDILLLLITLLFNPNNFVTEKGETAVILYGLVTIKGMENRIWNLLAFICFVFLVYVSMFGYVSQFIFRYFVLVRGKNISTPKYFLLFFLMLLFPFAYCVNLFICYFPPAKHALMDDKSVAEILGINLDEQILLAGYSFNNIHLTIGFYYIITVCSFAYLIIFCLAFFIKKFMGIKSKSISLSASEINKKMIEMNNQVSRNLLIQASMPLFIYLSVIFLIALLIFKIDTQGWKWLQYYNLLSSIPMFLPSVLNPIVSIWVINFYRRVLISDVKRLAKFLNIFHW</sequence>